<evidence type="ECO:0000313" key="3">
    <source>
        <dbReference type="Proteomes" id="UP000017559"/>
    </source>
</evidence>
<dbReference type="HOGENOM" id="CLU_2373281_0_0_1"/>
<protein>
    <submittedName>
        <fullName evidence="2">Uncharacterized protein</fullName>
    </submittedName>
</protein>
<sequence>MVKTYLESGVSADLPSYKTSRLLQLDVSQSTQFHSTHTKPNKTPPSLNQMHPVTQAIWTVVLIASGEHDRHPTHQWANLPDDEKADGTDVFKRKQ</sequence>
<keyword evidence="3" id="KW-1185">Reference proteome</keyword>
<evidence type="ECO:0000256" key="1">
    <source>
        <dbReference type="SAM" id="MobiDB-lite"/>
    </source>
</evidence>
<gene>
    <name evidence="2" type="ORF">Moror_17246</name>
</gene>
<feature type="region of interest" description="Disordered" evidence="1">
    <location>
        <begin position="69"/>
        <end position="95"/>
    </location>
</feature>
<proteinExistence type="predicted"/>
<name>V2XVN1_MONRO</name>
<dbReference type="AlphaFoldDB" id="V2XVN1"/>
<dbReference type="Proteomes" id="UP000017559">
    <property type="component" value="Unassembled WGS sequence"/>
</dbReference>
<evidence type="ECO:0000313" key="2">
    <source>
        <dbReference type="EMBL" id="ESK97817.1"/>
    </source>
</evidence>
<dbReference type="KEGG" id="mrr:Moror_17246"/>
<accession>V2XVN1</accession>
<feature type="compositionally biased region" description="Basic and acidic residues" evidence="1">
    <location>
        <begin position="81"/>
        <end position="95"/>
    </location>
</feature>
<reference evidence="2 3" key="1">
    <citation type="journal article" date="2014" name="BMC Genomics">
        <title>Genome and secretome analysis of the hemibiotrophic fungal pathogen, Moniliophthora roreri, which causes frosty pod rot disease of cacao: mechanisms of the biotrophic and necrotrophic phases.</title>
        <authorList>
            <person name="Meinhardt L.W."/>
            <person name="Costa G.G.L."/>
            <person name="Thomazella D.P.T."/>
            <person name="Teixeira P.J.P.L."/>
            <person name="Carazzolle M.F."/>
            <person name="Schuster S.C."/>
            <person name="Carlson J.E."/>
            <person name="Guiltinan M.J."/>
            <person name="Mieczkowski P."/>
            <person name="Farmer A."/>
            <person name="Ramaraj T."/>
            <person name="Crozier J."/>
            <person name="Davis R.E."/>
            <person name="Shao J."/>
            <person name="Melnick R.L."/>
            <person name="Pereira G.A.G."/>
            <person name="Bailey B.A."/>
        </authorList>
    </citation>
    <scope>NUCLEOTIDE SEQUENCE [LARGE SCALE GENOMIC DNA]</scope>
    <source>
        <strain evidence="2 3">MCA 2997</strain>
    </source>
</reference>
<comment type="caution">
    <text evidence="2">The sequence shown here is derived from an EMBL/GenBank/DDBJ whole genome shotgun (WGS) entry which is preliminary data.</text>
</comment>
<organism evidence="2 3">
    <name type="scientific">Moniliophthora roreri (strain MCA 2997)</name>
    <name type="common">Cocoa frosty pod rot fungus</name>
    <name type="synonym">Crinipellis roreri</name>
    <dbReference type="NCBI Taxonomy" id="1381753"/>
    <lineage>
        <taxon>Eukaryota</taxon>
        <taxon>Fungi</taxon>
        <taxon>Dikarya</taxon>
        <taxon>Basidiomycota</taxon>
        <taxon>Agaricomycotina</taxon>
        <taxon>Agaricomycetes</taxon>
        <taxon>Agaricomycetidae</taxon>
        <taxon>Agaricales</taxon>
        <taxon>Marasmiineae</taxon>
        <taxon>Marasmiaceae</taxon>
        <taxon>Moniliophthora</taxon>
    </lineage>
</organism>
<dbReference type="EMBL" id="AWSO01000016">
    <property type="protein sequence ID" value="ESK97817.1"/>
    <property type="molecule type" value="Genomic_DNA"/>
</dbReference>
<feature type="region of interest" description="Disordered" evidence="1">
    <location>
        <begin position="28"/>
        <end position="49"/>
    </location>
</feature>